<feature type="compositionally biased region" description="Basic and acidic residues" evidence="1">
    <location>
        <begin position="30"/>
        <end position="53"/>
    </location>
</feature>
<comment type="caution">
    <text evidence="2">The sequence shown here is derived from an EMBL/GenBank/DDBJ whole genome shotgun (WGS) entry which is preliminary data.</text>
</comment>
<protein>
    <submittedName>
        <fullName evidence="2">Uncharacterized protein</fullName>
    </submittedName>
</protein>
<feature type="region of interest" description="Disordered" evidence="1">
    <location>
        <begin position="26"/>
        <end position="53"/>
    </location>
</feature>
<name>A0A8X7PJ23_BRACI</name>
<dbReference type="EMBL" id="JAAMPC010000016">
    <property type="protein sequence ID" value="KAG2251513.1"/>
    <property type="molecule type" value="Genomic_DNA"/>
</dbReference>
<dbReference type="AlphaFoldDB" id="A0A8X7PJ23"/>
<accession>A0A8X7PJ23</accession>
<keyword evidence="3" id="KW-1185">Reference proteome</keyword>
<evidence type="ECO:0000313" key="2">
    <source>
        <dbReference type="EMBL" id="KAG2251513.1"/>
    </source>
</evidence>
<dbReference type="Proteomes" id="UP000886595">
    <property type="component" value="Unassembled WGS sequence"/>
</dbReference>
<reference evidence="2 3" key="1">
    <citation type="submission" date="2020-02" db="EMBL/GenBank/DDBJ databases">
        <authorList>
            <person name="Ma Q."/>
            <person name="Huang Y."/>
            <person name="Song X."/>
            <person name="Pei D."/>
        </authorList>
    </citation>
    <scope>NUCLEOTIDE SEQUENCE [LARGE SCALE GENOMIC DNA]</scope>
    <source>
        <strain evidence="2">Sxm20200214</strain>
        <tissue evidence="2">Leaf</tissue>
    </source>
</reference>
<evidence type="ECO:0000256" key="1">
    <source>
        <dbReference type="SAM" id="MobiDB-lite"/>
    </source>
</evidence>
<sequence length="53" mass="6153">MIQSINTCKSLKSPFHLRFAAIKVGRRRSRGDPSRGDAREEMRPEEMLHKQTV</sequence>
<organism evidence="2 3">
    <name type="scientific">Brassica carinata</name>
    <name type="common">Ethiopian mustard</name>
    <name type="synonym">Abyssinian cabbage</name>
    <dbReference type="NCBI Taxonomy" id="52824"/>
    <lineage>
        <taxon>Eukaryota</taxon>
        <taxon>Viridiplantae</taxon>
        <taxon>Streptophyta</taxon>
        <taxon>Embryophyta</taxon>
        <taxon>Tracheophyta</taxon>
        <taxon>Spermatophyta</taxon>
        <taxon>Magnoliopsida</taxon>
        <taxon>eudicotyledons</taxon>
        <taxon>Gunneridae</taxon>
        <taxon>Pentapetalae</taxon>
        <taxon>rosids</taxon>
        <taxon>malvids</taxon>
        <taxon>Brassicales</taxon>
        <taxon>Brassicaceae</taxon>
        <taxon>Brassiceae</taxon>
        <taxon>Brassica</taxon>
    </lineage>
</organism>
<evidence type="ECO:0000313" key="3">
    <source>
        <dbReference type="Proteomes" id="UP000886595"/>
    </source>
</evidence>
<gene>
    <name evidence="2" type="ORF">Bca52824_081649</name>
</gene>
<proteinExistence type="predicted"/>